<feature type="domain" description="CBM21" evidence="2">
    <location>
        <begin position="412"/>
        <end position="534"/>
    </location>
</feature>
<dbReference type="AlphaFoldDB" id="A0A4T0X4M7"/>
<sequence length="776" mass="87229">MPYVPSKRKTRLSDESMDLSHSSQSLSGLQPIDTSSHFDPQQPRGNNNGATLNNIDDLTRPVLGPSCELESMKCSTGVNSSQLSSSEEYPLSSDVQTTDALAQDSDSRTNFYTLENQSLSDVGKSLSHYNHTSKDCYPNSIPCADTTVIRDYEDTTIKFNDSFNGKSDAKAHQYSTHSVTTPTKDENLPLSLSFLRKPARSGSMDIDVDRIMKQNTLLNSKILDSSNAPISCVDDIELPSSPVSPLLSETEAPNIHERRNSYTNPLVRKKSGELVKSSLKLNSTFETSGAISLPTTPTYKQVHFGPSIAVKYFDEKDKPISISADNSPYTSDCDILNESDTPSSDDDNDYAYYGLTSITNNSDYSNFLRKKLYDAAKNLVENETLPHLEKFKFEMQRWNLETGQFKTISYRDKLDCEFPVFLERYFINLEKTAVIGQIAVKNISYFKKVVVRYTIDDWVAVENIEAHYTSDIPRVLKKAGYDRFIFSIPTAQLIFKFYEANRFENNPEIKFCIQYTAGGHDYWDNNYTKNYTLLFFQETKAYLKEVKVPAPIAATENVARSSEDSNCYFSKPPQTTAKAIGPDPNYSPSPKGLKLKRSRSFDNKKASETTTLPDLTSTNNPSILEADSLVENKSFPFDGNNLQKVHVTNIACNSDDCLEKNSNNTFNVRELGNNLEQPAARNKIENAKINDNEIYPQSTKLNLTLNQISARNTSESTQNTDGDETASGTDMNENGEKQAYNTLVEKYCFYNGPSTVSSFGNENEENCNYFYDSKFY</sequence>
<dbReference type="PROSITE" id="PS51159">
    <property type="entry name" value="CBM21"/>
    <property type="match status" value="1"/>
</dbReference>
<evidence type="ECO:0000259" key="2">
    <source>
        <dbReference type="PROSITE" id="PS51159"/>
    </source>
</evidence>
<feature type="region of interest" description="Disordered" evidence="1">
    <location>
        <begin position="1"/>
        <end position="60"/>
    </location>
</feature>
<keyword evidence="4" id="KW-1185">Reference proteome</keyword>
<reference evidence="3 4" key="1">
    <citation type="journal article" date="2019" name="Front. Genet.">
        <title>Whole-Genome Sequencing of the Opportunistic Yeast Pathogen Candida inconspicua Uncovers Its Hybrid Origin.</title>
        <authorList>
            <person name="Mixao V."/>
            <person name="Hansen A.P."/>
            <person name="Saus E."/>
            <person name="Boekhout T."/>
            <person name="Lass-Florl C."/>
            <person name="Gabaldon T."/>
        </authorList>
    </citation>
    <scope>NUCLEOTIDE SEQUENCE [LARGE SCALE GENOMIC DNA]</scope>
    <source>
        <strain evidence="3 4">CBS 180</strain>
    </source>
</reference>
<feature type="compositionally biased region" description="Polar residues" evidence="1">
    <location>
        <begin position="32"/>
        <end position="56"/>
    </location>
</feature>
<dbReference type="GO" id="GO:2001069">
    <property type="term" value="F:glycogen binding"/>
    <property type="evidence" value="ECO:0007669"/>
    <property type="project" value="TreeGrafter"/>
</dbReference>
<dbReference type="GO" id="GO:0008157">
    <property type="term" value="F:protein phosphatase 1 binding"/>
    <property type="evidence" value="ECO:0007669"/>
    <property type="project" value="TreeGrafter"/>
</dbReference>
<protein>
    <recommendedName>
        <fullName evidence="2">CBM21 domain-containing protein</fullName>
    </recommendedName>
</protein>
<dbReference type="Gene3D" id="2.60.40.2440">
    <property type="entry name" value="Carbohydrate binding type-21 domain"/>
    <property type="match status" value="1"/>
</dbReference>
<feature type="compositionally biased region" description="Polar residues" evidence="1">
    <location>
        <begin position="710"/>
        <end position="732"/>
    </location>
</feature>
<dbReference type="InterPro" id="IPR005036">
    <property type="entry name" value="CBM21_dom"/>
</dbReference>
<accession>A0A4T0X4M7</accession>
<dbReference type="EMBL" id="SELW01000224">
    <property type="protein sequence ID" value="TID29872.1"/>
    <property type="molecule type" value="Genomic_DNA"/>
</dbReference>
<feature type="compositionally biased region" description="Low complexity" evidence="1">
    <location>
        <begin position="19"/>
        <end position="29"/>
    </location>
</feature>
<dbReference type="GO" id="GO:0005979">
    <property type="term" value="P:regulation of glycogen biosynthetic process"/>
    <property type="evidence" value="ECO:0007669"/>
    <property type="project" value="TreeGrafter"/>
</dbReference>
<feature type="region of interest" description="Disordered" evidence="1">
    <location>
        <begin position="710"/>
        <end position="734"/>
    </location>
</feature>
<evidence type="ECO:0000313" key="4">
    <source>
        <dbReference type="Proteomes" id="UP000307173"/>
    </source>
</evidence>
<dbReference type="OrthoDB" id="1881at2759"/>
<name>A0A4T0X4M7_9ASCO</name>
<dbReference type="PANTHER" id="PTHR12307">
    <property type="entry name" value="PROTEIN PHOSPHATASE 1 REGULATORY SUBUNIT"/>
    <property type="match status" value="1"/>
</dbReference>
<evidence type="ECO:0000313" key="3">
    <source>
        <dbReference type="EMBL" id="TID29872.1"/>
    </source>
</evidence>
<gene>
    <name evidence="3" type="ORF">CANINC_001565</name>
</gene>
<dbReference type="GO" id="GO:0000164">
    <property type="term" value="C:protein phosphatase type 1 complex"/>
    <property type="evidence" value="ECO:0007669"/>
    <property type="project" value="TreeGrafter"/>
</dbReference>
<dbReference type="Proteomes" id="UP000307173">
    <property type="component" value="Unassembled WGS sequence"/>
</dbReference>
<proteinExistence type="predicted"/>
<feature type="compositionally biased region" description="Basic residues" evidence="1">
    <location>
        <begin position="1"/>
        <end position="10"/>
    </location>
</feature>
<organism evidence="3 4">
    <name type="scientific">Pichia inconspicua</name>
    <dbReference type="NCBI Taxonomy" id="52247"/>
    <lineage>
        <taxon>Eukaryota</taxon>
        <taxon>Fungi</taxon>
        <taxon>Dikarya</taxon>
        <taxon>Ascomycota</taxon>
        <taxon>Saccharomycotina</taxon>
        <taxon>Pichiomycetes</taxon>
        <taxon>Pichiales</taxon>
        <taxon>Pichiaceae</taxon>
        <taxon>Pichia</taxon>
    </lineage>
</organism>
<feature type="region of interest" description="Disordered" evidence="1">
    <location>
        <begin position="572"/>
        <end position="620"/>
    </location>
</feature>
<dbReference type="PANTHER" id="PTHR12307:SF36">
    <property type="entry name" value="GLYCOGEN-BINDING SUBUNIT 76A"/>
    <property type="match status" value="1"/>
</dbReference>
<comment type="caution">
    <text evidence="3">The sequence shown here is derived from an EMBL/GenBank/DDBJ whole genome shotgun (WGS) entry which is preliminary data.</text>
</comment>
<dbReference type="Pfam" id="PF03370">
    <property type="entry name" value="CBM_21"/>
    <property type="match status" value="1"/>
</dbReference>
<dbReference type="InterPro" id="IPR050782">
    <property type="entry name" value="PP1_regulatory_subunit_3"/>
</dbReference>
<dbReference type="InterPro" id="IPR038175">
    <property type="entry name" value="CBM21_dom_sf"/>
</dbReference>
<feature type="compositionally biased region" description="Polar residues" evidence="1">
    <location>
        <begin position="608"/>
        <end position="620"/>
    </location>
</feature>
<evidence type="ECO:0000256" key="1">
    <source>
        <dbReference type="SAM" id="MobiDB-lite"/>
    </source>
</evidence>
<dbReference type="STRING" id="52247.A0A4T0X4M7"/>